<proteinExistence type="predicted"/>
<feature type="signal peptide" evidence="1">
    <location>
        <begin position="1"/>
        <end position="20"/>
    </location>
</feature>
<dbReference type="EMBL" id="MAAO01000006">
    <property type="protein sequence ID" value="OUR96245.1"/>
    <property type="molecule type" value="Genomic_DNA"/>
</dbReference>
<evidence type="ECO:0000313" key="3">
    <source>
        <dbReference type="Proteomes" id="UP000196531"/>
    </source>
</evidence>
<organism evidence="2 3">
    <name type="scientific">Halobacteriovorax marinus</name>
    <dbReference type="NCBI Taxonomy" id="97084"/>
    <lineage>
        <taxon>Bacteria</taxon>
        <taxon>Pseudomonadati</taxon>
        <taxon>Bdellovibrionota</taxon>
        <taxon>Bacteriovoracia</taxon>
        <taxon>Bacteriovoracales</taxon>
        <taxon>Halobacteriovoraceae</taxon>
        <taxon>Halobacteriovorax</taxon>
    </lineage>
</organism>
<sequence length="173" mass="19057">MKGLVLVILSLFTLTFSALASDGEVIRLSGKFVIKKNTKMSRKFGTKYFFQIKDESGKTFAYPVIVKAQKLRSLIAKNSRGLFTIAATPSQKRVQVGEVASFVHVLVVSEARTFSLKSLGVIPKNKMNQVEPTIPYYHRKEPNRSPTFQITDKAANSIIFAAGAAILGSMLVN</sequence>
<reference evidence="3" key="1">
    <citation type="journal article" date="2017" name="Proc. Natl. Acad. Sci. U.S.A.">
        <title>Simulation of Deepwater Horizon oil plume reveals substrate specialization within a complex community of hydrocarbon-degraders.</title>
        <authorList>
            <person name="Hu P."/>
            <person name="Dubinsky E.A."/>
            <person name="Probst A.J."/>
            <person name="Wang J."/>
            <person name="Sieber C.M.K."/>
            <person name="Tom L.M."/>
            <person name="Gardinali P."/>
            <person name="Banfield J.F."/>
            <person name="Atlas R.M."/>
            <person name="Andersen G.L."/>
        </authorList>
    </citation>
    <scope>NUCLEOTIDE SEQUENCE [LARGE SCALE GENOMIC DNA]</scope>
</reference>
<evidence type="ECO:0000256" key="1">
    <source>
        <dbReference type="SAM" id="SignalP"/>
    </source>
</evidence>
<name>A0A1Y5F693_9BACT</name>
<dbReference type="Proteomes" id="UP000196531">
    <property type="component" value="Unassembled WGS sequence"/>
</dbReference>
<accession>A0A1Y5F693</accession>
<protein>
    <recommendedName>
        <fullName evidence="4">Secreted protein</fullName>
    </recommendedName>
</protein>
<gene>
    <name evidence="2" type="ORF">A9Q84_07760</name>
</gene>
<dbReference type="AlphaFoldDB" id="A0A1Y5F693"/>
<comment type="caution">
    <text evidence="2">The sequence shown here is derived from an EMBL/GenBank/DDBJ whole genome shotgun (WGS) entry which is preliminary data.</text>
</comment>
<feature type="chain" id="PRO_5013368573" description="Secreted protein" evidence="1">
    <location>
        <begin position="21"/>
        <end position="173"/>
    </location>
</feature>
<keyword evidence="1" id="KW-0732">Signal</keyword>
<evidence type="ECO:0000313" key="2">
    <source>
        <dbReference type="EMBL" id="OUR96245.1"/>
    </source>
</evidence>
<evidence type="ECO:0008006" key="4">
    <source>
        <dbReference type="Google" id="ProtNLM"/>
    </source>
</evidence>